<protein>
    <submittedName>
        <fullName evidence="2">Uncharacterized protein</fullName>
    </submittedName>
</protein>
<keyword evidence="3" id="KW-1185">Reference proteome</keyword>
<evidence type="ECO:0000256" key="1">
    <source>
        <dbReference type="SAM" id="Phobius"/>
    </source>
</evidence>
<organism evidence="2 3">
    <name type="scientific">Crenichthys baileyi</name>
    <name type="common">White River springfish</name>
    <dbReference type="NCBI Taxonomy" id="28760"/>
    <lineage>
        <taxon>Eukaryota</taxon>
        <taxon>Metazoa</taxon>
        <taxon>Chordata</taxon>
        <taxon>Craniata</taxon>
        <taxon>Vertebrata</taxon>
        <taxon>Euteleostomi</taxon>
        <taxon>Actinopterygii</taxon>
        <taxon>Neopterygii</taxon>
        <taxon>Teleostei</taxon>
        <taxon>Neoteleostei</taxon>
        <taxon>Acanthomorphata</taxon>
        <taxon>Ovalentaria</taxon>
        <taxon>Atherinomorphae</taxon>
        <taxon>Cyprinodontiformes</taxon>
        <taxon>Goodeidae</taxon>
        <taxon>Crenichthys</taxon>
    </lineage>
</organism>
<sequence length="113" mass="12484">MNFLALQAELRWILALLPPLVLIGAFTWPPALMALFPRVSSGQVENALRTPPILLLSVAEVALPPPRVPLPLHPVRSISSLIQLLREFASILPRQHFLYSALLTFNPLLGPSH</sequence>
<comment type="caution">
    <text evidence="2">The sequence shown here is derived from an EMBL/GenBank/DDBJ whole genome shotgun (WGS) entry which is preliminary data.</text>
</comment>
<dbReference type="EMBL" id="JAHHUM010002019">
    <property type="protein sequence ID" value="KAK5607638.1"/>
    <property type="molecule type" value="Genomic_DNA"/>
</dbReference>
<evidence type="ECO:0000313" key="3">
    <source>
        <dbReference type="Proteomes" id="UP001311232"/>
    </source>
</evidence>
<accession>A0AAV9RFD3</accession>
<keyword evidence="1" id="KW-0472">Membrane</keyword>
<keyword evidence="1" id="KW-0812">Transmembrane</keyword>
<evidence type="ECO:0000313" key="2">
    <source>
        <dbReference type="EMBL" id="KAK5607638.1"/>
    </source>
</evidence>
<gene>
    <name evidence="2" type="ORF">CRENBAI_008447</name>
</gene>
<feature type="transmembrane region" description="Helical" evidence="1">
    <location>
        <begin position="12"/>
        <end position="36"/>
    </location>
</feature>
<proteinExistence type="predicted"/>
<keyword evidence="1" id="KW-1133">Transmembrane helix</keyword>
<dbReference type="AlphaFoldDB" id="A0AAV9RFD3"/>
<reference evidence="2 3" key="1">
    <citation type="submission" date="2021-06" db="EMBL/GenBank/DDBJ databases">
        <authorList>
            <person name="Palmer J.M."/>
        </authorList>
    </citation>
    <scope>NUCLEOTIDE SEQUENCE [LARGE SCALE GENOMIC DNA]</scope>
    <source>
        <strain evidence="2 3">MEX-2019</strain>
        <tissue evidence="2">Muscle</tissue>
    </source>
</reference>
<dbReference type="Proteomes" id="UP001311232">
    <property type="component" value="Unassembled WGS sequence"/>
</dbReference>
<name>A0AAV9RFD3_9TELE</name>